<dbReference type="GO" id="GO:0009279">
    <property type="term" value="C:cell outer membrane"/>
    <property type="evidence" value="ECO:0007669"/>
    <property type="project" value="UniProtKB-SubCell"/>
</dbReference>
<dbReference type="SUPFAM" id="SSF53300">
    <property type="entry name" value="vWA-like"/>
    <property type="match status" value="1"/>
</dbReference>
<dbReference type="OrthoDB" id="9805566at2"/>
<keyword evidence="3" id="KW-0998">Cell outer membrane</keyword>
<dbReference type="eggNOG" id="COG2885">
    <property type="taxonomic scope" value="Bacteria"/>
</dbReference>
<name>A1AL10_PELPD</name>
<dbReference type="InterPro" id="IPR036465">
    <property type="entry name" value="vWFA_dom_sf"/>
</dbReference>
<dbReference type="Proteomes" id="UP000006732">
    <property type="component" value="Chromosome"/>
</dbReference>
<dbReference type="InterPro" id="IPR050330">
    <property type="entry name" value="Bact_OuterMem_StrucFunc"/>
</dbReference>
<keyword evidence="9" id="KW-1185">Reference proteome</keyword>
<sequence length="687" mass="74722">MLLKRMYALLTTVTLLFASGSVFAADTGVLEIRSTRTGATVAVERAIKEGQVLVSATDAAKNPLMGLTAKDLSISQAGVAGRIISVKPITESQEVTRHIVLMLDNSFSMYERNAIKALLAGLDKVFKIVRPIDKVYLVIFDNKLTTSVGGRQLRVHSFTSSNPDELREFASKAYSQQGLTGTTVLYEGMLAGLDIIRKIPATDPRIMVVFSDGEDLNSALKPEDVQKATQGMGRFNAYAIDYMPGYATSKFLTGFATQNNGQIWKATAEDNLVPIFESVASQLQHYYVVSYDFVPTGTVAVATSTLNIEEIKTIDSSPLLAHIYFDKGMGEIGDTYVRFHEASATEGFDEQTFRDTTEKYHQILNIIGKRLADTPGATITLVGCNDNSGAEKGKTGLSTRRAEAVKTYLGTIWNIAPERIRIEARNLPKMPSSSSSQEGQAENRRVEIVSNDTAILAPIRSVYVSGKADASELAITPKLSSTHGVSDWKISASNASGAIAQQSGSGALPEKVSFPLKEKDLLTIGAGGDIIVKLEMQDTKGQPLVVSSEPIKVNFSQVSQRQTQKKDQNVQEKYALILFDFNKDTVSGLNQEIVNKIVTRFKSLPQASMSIVGHTDNIGSESYNLKLSQRRAAAVYKLLTAAYGEPVGERIRFSGVGQGSPLFDNQTPEGRAFNRTVTITLEYLSAE</sequence>
<dbReference type="Pfam" id="PF13519">
    <property type="entry name" value="VWA_2"/>
    <property type="match status" value="1"/>
</dbReference>
<dbReference type="EMBL" id="CP000482">
    <property type="protein sequence ID" value="ABK98030.1"/>
    <property type="molecule type" value="Genomic_DNA"/>
</dbReference>
<comment type="subcellular location">
    <subcellularLocation>
        <location evidence="1">Cell outer membrane</location>
    </subcellularLocation>
</comment>
<gene>
    <name evidence="8" type="ordered locus">Ppro_0396</name>
</gene>
<evidence type="ECO:0000256" key="4">
    <source>
        <dbReference type="PROSITE-ProRule" id="PRU00473"/>
    </source>
</evidence>
<dbReference type="PANTHER" id="PTHR30329:SF21">
    <property type="entry name" value="LIPOPROTEIN YIAD-RELATED"/>
    <property type="match status" value="1"/>
</dbReference>
<dbReference type="SUPFAM" id="SSF103088">
    <property type="entry name" value="OmpA-like"/>
    <property type="match status" value="2"/>
</dbReference>
<dbReference type="CDD" id="cd07185">
    <property type="entry name" value="OmpA_C-like"/>
    <property type="match status" value="2"/>
</dbReference>
<evidence type="ECO:0000313" key="9">
    <source>
        <dbReference type="Proteomes" id="UP000006732"/>
    </source>
</evidence>
<dbReference type="PANTHER" id="PTHR30329">
    <property type="entry name" value="STATOR ELEMENT OF FLAGELLAR MOTOR COMPLEX"/>
    <property type="match status" value="1"/>
</dbReference>
<proteinExistence type="predicted"/>
<feature type="domain" description="OmpA-like" evidence="7">
    <location>
        <begin position="566"/>
        <end position="685"/>
    </location>
</feature>
<reference evidence="8 9" key="1">
    <citation type="submission" date="2006-10" db="EMBL/GenBank/DDBJ databases">
        <title>Complete sequence of chromosome of Pelobacter propionicus DSM 2379.</title>
        <authorList>
            <consortium name="US DOE Joint Genome Institute"/>
            <person name="Copeland A."/>
            <person name="Lucas S."/>
            <person name="Lapidus A."/>
            <person name="Barry K."/>
            <person name="Detter J.C."/>
            <person name="Glavina del Rio T."/>
            <person name="Hammon N."/>
            <person name="Israni S."/>
            <person name="Dalin E."/>
            <person name="Tice H."/>
            <person name="Pitluck S."/>
            <person name="Saunders E."/>
            <person name="Brettin T."/>
            <person name="Bruce D."/>
            <person name="Han C."/>
            <person name="Tapia R."/>
            <person name="Schmutz J."/>
            <person name="Larimer F."/>
            <person name="Land M."/>
            <person name="Hauser L."/>
            <person name="Kyrpides N."/>
            <person name="Kim E."/>
            <person name="Lovley D."/>
            <person name="Richardson P."/>
        </authorList>
    </citation>
    <scope>NUCLEOTIDE SEQUENCE [LARGE SCALE GENOMIC DNA]</scope>
    <source>
        <strain evidence="9">DSM 2379 / NBRC 103807 / OttBd1</strain>
    </source>
</reference>
<organism evidence="8 9">
    <name type="scientific">Pelobacter propionicus (strain DSM 2379 / NBRC 103807 / OttBd1)</name>
    <dbReference type="NCBI Taxonomy" id="338966"/>
    <lineage>
        <taxon>Bacteria</taxon>
        <taxon>Pseudomonadati</taxon>
        <taxon>Thermodesulfobacteriota</taxon>
        <taxon>Desulfuromonadia</taxon>
        <taxon>Desulfuromonadales</taxon>
        <taxon>Desulfuromonadaceae</taxon>
        <taxon>Pelobacter</taxon>
    </lineage>
</organism>
<dbReference type="HOGENOM" id="CLU_397797_0_0_7"/>
<dbReference type="AlphaFoldDB" id="A1AL10"/>
<dbReference type="RefSeq" id="WP_011734344.1">
    <property type="nucleotide sequence ID" value="NC_008609.1"/>
</dbReference>
<keyword evidence="5" id="KW-0732">Signal</keyword>
<evidence type="ECO:0000259" key="7">
    <source>
        <dbReference type="PROSITE" id="PS51123"/>
    </source>
</evidence>
<evidence type="ECO:0000256" key="3">
    <source>
        <dbReference type="ARBA" id="ARBA00023237"/>
    </source>
</evidence>
<dbReference type="PROSITE" id="PS51123">
    <property type="entry name" value="OMPA_2"/>
    <property type="match status" value="2"/>
</dbReference>
<dbReference type="Gene3D" id="3.30.1330.60">
    <property type="entry name" value="OmpA-like domain"/>
    <property type="match status" value="2"/>
</dbReference>
<dbReference type="PRINTS" id="PR01021">
    <property type="entry name" value="OMPADOMAIN"/>
</dbReference>
<dbReference type="CDD" id="cd00198">
    <property type="entry name" value="vWFA"/>
    <property type="match status" value="1"/>
</dbReference>
<dbReference type="InterPro" id="IPR036737">
    <property type="entry name" value="OmpA-like_sf"/>
</dbReference>
<evidence type="ECO:0000259" key="6">
    <source>
        <dbReference type="PROSITE" id="PS50234"/>
    </source>
</evidence>
<feature type="domain" description="VWFA" evidence="6">
    <location>
        <begin position="98"/>
        <end position="279"/>
    </location>
</feature>
<dbReference type="eggNOG" id="COG2304">
    <property type="taxonomic scope" value="Bacteria"/>
</dbReference>
<dbReference type="InterPro" id="IPR002035">
    <property type="entry name" value="VWF_A"/>
</dbReference>
<feature type="domain" description="OmpA-like" evidence="7">
    <location>
        <begin position="333"/>
        <end position="454"/>
    </location>
</feature>
<keyword evidence="2 4" id="KW-0472">Membrane</keyword>
<feature type="chain" id="PRO_5002631851" evidence="5">
    <location>
        <begin position="25"/>
        <end position="687"/>
    </location>
</feature>
<feature type="signal peptide" evidence="5">
    <location>
        <begin position="1"/>
        <end position="24"/>
    </location>
</feature>
<evidence type="ECO:0000313" key="8">
    <source>
        <dbReference type="EMBL" id="ABK98030.1"/>
    </source>
</evidence>
<evidence type="ECO:0000256" key="2">
    <source>
        <dbReference type="ARBA" id="ARBA00023136"/>
    </source>
</evidence>
<protein>
    <submittedName>
        <fullName evidence="8">OmpA/MotB domain protein</fullName>
    </submittedName>
</protein>
<dbReference type="InterPro" id="IPR006664">
    <property type="entry name" value="OMP_bac"/>
</dbReference>
<evidence type="ECO:0000256" key="5">
    <source>
        <dbReference type="SAM" id="SignalP"/>
    </source>
</evidence>
<dbReference type="STRING" id="338966.Ppro_0396"/>
<dbReference type="Pfam" id="PF00691">
    <property type="entry name" value="OmpA"/>
    <property type="match status" value="2"/>
</dbReference>
<evidence type="ECO:0000256" key="1">
    <source>
        <dbReference type="ARBA" id="ARBA00004442"/>
    </source>
</evidence>
<dbReference type="PROSITE" id="PS50234">
    <property type="entry name" value="VWFA"/>
    <property type="match status" value="1"/>
</dbReference>
<accession>A1AL10</accession>
<dbReference type="Gene3D" id="3.40.50.410">
    <property type="entry name" value="von Willebrand factor, type A domain"/>
    <property type="match status" value="1"/>
</dbReference>
<dbReference type="KEGG" id="ppd:Ppro_0396"/>
<dbReference type="InterPro" id="IPR006665">
    <property type="entry name" value="OmpA-like"/>
</dbReference>